<dbReference type="STRING" id="465721.ACG33_13230"/>
<name>A0A127FC96_STEDE</name>
<sequence length="456" mass="50581">MDAAQAFNGDHRRHLQESQQNRSAPQRAPMRSIHTSWICALAFTSWIVPTISQAMPALARQYNVSCVACHDAFPRLNAFGESFVANNFRMPNWRQTMMDLGDERLALPKSLPLAIRAQAFAQGREGKDIDPATGPTGNASSFDFQAPYLIKLLSSAPLSEHITFYFYAIFAEKGGNGETLIEDAWFRHDDVLGSGVGAQLGQFQISDLMFPREVRLTFQDFYAYRAAGITYDRGLILDRGLGPLEIAIGAVNGNGITQNFAIDSPGYRRPDQMFDNDSRKSLFGRVGFTAGGVNVGIFGLAGQQKSAAGFAGTVTGNRDTDKRILGLDLSGSLTPRTHWFAQGIWNEWRDFLDAEPQRDFDWFGGFVGVDHVHSDRWTFSLLYNYAEADDFRGTGTVFEGIKINSLSLASSYYFMRNLKGVIEVNADLLSKDPAGPPYVGHQTREHYLLIGFDAAY</sequence>
<evidence type="ECO:0000256" key="1">
    <source>
        <dbReference type="SAM" id="MobiDB-lite"/>
    </source>
</evidence>
<reference evidence="2 3" key="1">
    <citation type="submission" date="2015-06" db="EMBL/GenBank/DDBJ databases">
        <title>A Comprehensive Approach to Explore the Metabolic and Phylogenetic Diversity of Bacterial Steroid Degradation in the Environment: Testosterone as an Example.</title>
        <authorList>
            <person name="Yang F.-C."/>
            <person name="Chen Y.-L."/>
            <person name="Yu C.-P."/>
            <person name="Tang S.-L."/>
            <person name="Wang P.-H."/>
            <person name="Ismail W."/>
            <person name="Wang C.-H."/>
            <person name="Yang C.-Y."/>
            <person name="Chiang Y.-R."/>
        </authorList>
    </citation>
    <scope>NUCLEOTIDE SEQUENCE [LARGE SCALE GENOMIC DNA]</scope>
    <source>
        <strain evidence="2 3">DSM 18526</strain>
    </source>
</reference>
<evidence type="ECO:0000313" key="3">
    <source>
        <dbReference type="Proteomes" id="UP000070250"/>
    </source>
</evidence>
<dbReference type="EMBL" id="CP011971">
    <property type="protein sequence ID" value="AMN48042.1"/>
    <property type="molecule type" value="Genomic_DNA"/>
</dbReference>
<dbReference type="KEGG" id="sdf:ACG33_13230"/>
<dbReference type="Proteomes" id="UP000070250">
    <property type="component" value="Chromosome"/>
</dbReference>
<dbReference type="AlphaFoldDB" id="A0A127FC96"/>
<protein>
    <submittedName>
        <fullName evidence="2">Uncharacterized protein</fullName>
    </submittedName>
</protein>
<feature type="region of interest" description="Disordered" evidence="1">
    <location>
        <begin position="1"/>
        <end position="29"/>
    </location>
</feature>
<proteinExistence type="predicted"/>
<gene>
    <name evidence="2" type="ORF">ACG33_13230</name>
</gene>
<accession>A0A127FC96</accession>
<evidence type="ECO:0000313" key="2">
    <source>
        <dbReference type="EMBL" id="AMN48042.1"/>
    </source>
</evidence>
<organism evidence="2 3">
    <name type="scientific">Steroidobacter denitrificans</name>
    <dbReference type="NCBI Taxonomy" id="465721"/>
    <lineage>
        <taxon>Bacteria</taxon>
        <taxon>Pseudomonadati</taxon>
        <taxon>Pseudomonadota</taxon>
        <taxon>Gammaproteobacteria</taxon>
        <taxon>Steroidobacterales</taxon>
        <taxon>Steroidobacteraceae</taxon>
        <taxon>Steroidobacter</taxon>
    </lineage>
</organism>
<dbReference type="SUPFAM" id="SSF56935">
    <property type="entry name" value="Porins"/>
    <property type="match status" value="1"/>
</dbReference>
<keyword evidence="3" id="KW-1185">Reference proteome</keyword>